<evidence type="ECO:0000256" key="2">
    <source>
        <dbReference type="SAM" id="Phobius"/>
    </source>
</evidence>
<sequence length="569" mass="67149">MEMNIIDHSDSDSGESWTILEPTPECTEGVLQLSQNTNERFPTLIKEKDEDTDGISVISDSDHESPTQHKCIDDNYTTEDEMLLDKHDPMHATDVTQITHFNENIDKASRDDNDYIMESNGKLKTYVHRRNKRLSTVLNVIMLGSVITAAGVAIGHMWGAKNDCTMHHTPSVNKILSNLYKLQEENAYLRSKLKELTFMNNIQMQHQKSPIKRCKKVFEEPLNSNNPNKYTKCIDEHPIEHEKVLDSHLIEPSFEKEFLVDLNKLKNIYKQNKSWLDEEIAKRIKHERQQLKNNKIQIKPEKTNTVEEENKTILAEDTKILHNDNKDNLMLVSETFSIDSIDDQKELTGNKKISYADSLKSEKNKNIQKREVDKKTEYNEHVSKKRARKNYEPNLQDVTSEEEIKKDDRYNCHKCKYNKRKTEKWRRKQKGRSRQEQFDIKGLLKDYDNSQAFPENQYIILDKKQPANDGTEKTKFENPDNLKDSNIKLKEKPNKNLEKDEKINWFEKRATLRKEYRNRLQQELFGEKSLNNSAWYFRRMKKREQCRAKSGNDTHKKTSKLNMNFKIKY</sequence>
<dbReference type="AlphaFoldDB" id="A0A194RNE6"/>
<reference evidence="3 4" key="1">
    <citation type="journal article" date="2015" name="Nat. Commun.">
        <title>Outbred genome sequencing and CRISPR/Cas9 gene editing in butterflies.</title>
        <authorList>
            <person name="Li X."/>
            <person name="Fan D."/>
            <person name="Zhang W."/>
            <person name="Liu G."/>
            <person name="Zhang L."/>
            <person name="Zhao L."/>
            <person name="Fang X."/>
            <person name="Chen L."/>
            <person name="Dong Y."/>
            <person name="Chen Y."/>
            <person name="Ding Y."/>
            <person name="Zhao R."/>
            <person name="Feng M."/>
            <person name="Zhu Y."/>
            <person name="Feng Y."/>
            <person name="Jiang X."/>
            <person name="Zhu D."/>
            <person name="Xiang H."/>
            <person name="Feng X."/>
            <person name="Li S."/>
            <person name="Wang J."/>
            <person name="Zhang G."/>
            <person name="Kronforst M.R."/>
            <person name="Wang W."/>
        </authorList>
    </citation>
    <scope>NUCLEOTIDE SEQUENCE [LARGE SCALE GENOMIC DNA]</scope>
    <source>
        <strain evidence="3">Ya'a_city_454_Pm</strain>
        <tissue evidence="3">Whole body</tissue>
    </source>
</reference>
<keyword evidence="2" id="KW-0472">Membrane</keyword>
<keyword evidence="2" id="KW-1133">Transmembrane helix</keyword>
<evidence type="ECO:0000256" key="1">
    <source>
        <dbReference type="SAM" id="MobiDB-lite"/>
    </source>
</evidence>
<dbReference type="KEGG" id="pmac:106717899"/>
<accession>A0A194RNE6</accession>
<gene>
    <name evidence="3" type="ORF">RR48_10995</name>
</gene>
<dbReference type="Proteomes" id="UP000053240">
    <property type="component" value="Unassembled WGS sequence"/>
</dbReference>
<dbReference type="InParanoid" id="A0A194RNE6"/>
<dbReference type="OrthoDB" id="427071at2759"/>
<evidence type="ECO:0000313" key="3">
    <source>
        <dbReference type="EMBL" id="KPJ19368.1"/>
    </source>
</evidence>
<evidence type="ECO:0000313" key="4">
    <source>
        <dbReference type="Proteomes" id="UP000053240"/>
    </source>
</evidence>
<proteinExistence type="predicted"/>
<feature type="transmembrane region" description="Helical" evidence="2">
    <location>
        <begin position="137"/>
        <end position="158"/>
    </location>
</feature>
<name>A0A194RNE6_PAPMA</name>
<keyword evidence="2" id="KW-0812">Transmembrane</keyword>
<dbReference type="EMBL" id="KQ459896">
    <property type="protein sequence ID" value="KPJ19368.1"/>
    <property type="molecule type" value="Genomic_DNA"/>
</dbReference>
<organism evidence="3 4">
    <name type="scientific">Papilio machaon</name>
    <name type="common">Old World swallowtail butterfly</name>
    <dbReference type="NCBI Taxonomy" id="76193"/>
    <lineage>
        <taxon>Eukaryota</taxon>
        <taxon>Metazoa</taxon>
        <taxon>Ecdysozoa</taxon>
        <taxon>Arthropoda</taxon>
        <taxon>Hexapoda</taxon>
        <taxon>Insecta</taxon>
        <taxon>Pterygota</taxon>
        <taxon>Neoptera</taxon>
        <taxon>Endopterygota</taxon>
        <taxon>Lepidoptera</taxon>
        <taxon>Glossata</taxon>
        <taxon>Ditrysia</taxon>
        <taxon>Papilionoidea</taxon>
        <taxon>Papilionidae</taxon>
        <taxon>Papilioninae</taxon>
        <taxon>Papilio</taxon>
    </lineage>
</organism>
<feature type="region of interest" description="Disordered" evidence="1">
    <location>
        <begin position="547"/>
        <end position="569"/>
    </location>
</feature>
<keyword evidence="4" id="KW-1185">Reference proteome</keyword>
<protein>
    <submittedName>
        <fullName evidence="3">Uncharacterized protein</fullName>
    </submittedName>
</protein>
<feature type="compositionally biased region" description="Basic and acidic residues" evidence="1">
    <location>
        <begin position="547"/>
        <end position="556"/>
    </location>
</feature>